<dbReference type="AlphaFoldDB" id="A0A059AXW5"/>
<dbReference type="InParanoid" id="A0A059AXW5"/>
<dbReference type="Gramene" id="KCW58466">
    <property type="protein sequence ID" value="KCW58466"/>
    <property type="gene ID" value="EUGRSUZ_H01147"/>
</dbReference>
<reference evidence="1" key="1">
    <citation type="submission" date="2013-07" db="EMBL/GenBank/DDBJ databases">
        <title>The genome of Eucalyptus grandis.</title>
        <authorList>
            <person name="Schmutz J."/>
            <person name="Hayes R."/>
            <person name="Myburg A."/>
            <person name="Tuskan G."/>
            <person name="Grattapaglia D."/>
            <person name="Rokhsar D.S."/>
        </authorList>
    </citation>
    <scope>NUCLEOTIDE SEQUENCE</scope>
    <source>
        <tissue evidence="1">Leaf extractions</tissue>
    </source>
</reference>
<evidence type="ECO:0000313" key="1">
    <source>
        <dbReference type="EMBL" id="KCW58466.1"/>
    </source>
</evidence>
<proteinExistence type="predicted"/>
<sequence length="215" mass="24772">MVGSVWRNNIATEVWRWFEKLHVRSLRNFHKHLEGSQAKKRAYQRECVKATIDINFPKFNDFRVPTHLRHHEVDGRVPGDRVAAQLCVLLHRMRQHEMPRRVPAQPLQYHCFQVGHDPLQRRGRCVGAGVEELPAQTHDVVLLQLPLLLRQLQVQERVHVRQDPIAIAVVPVLLGFAQLLLLGLESSSDERDEDAFPTLAELIELLPSLPEDELA</sequence>
<protein>
    <submittedName>
        <fullName evidence="1">Uncharacterized protein</fullName>
    </submittedName>
</protein>
<organism evidence="1">
    <name type="scientific">Eucalyptus grandis</name>
    <name type="common">Flooded gum</name>
    <dbReference type="NCBI Taxonomy" id="71139"/>
    <lineage>
        <taxon>Eukaryota</taxon>
        <taxon>Viridiplantae</taxon>
        <taxon>Streptophyta</taxon>
        <taxon>Embryophyta</taxon>
        <taxon>Tracheophyta</taxon>
        <taxon>Spermatophyta</taxon>
        <taxon>Magnoliopsida</taxon>
        <taxon>eudicotyledons</taxon>
        <taxon>Gunneridae</taxon>
        <taxon>Pentapetalae</taxon>
        <taxon>rosids</taxon>
        <taxon>malvids</taxon>
        <taxon>Myrtales</taxon>
        <taxon>Myrtaceae</taxon>
        <taxon>Myrtoideae</taxon>
        <taxon>Eucalypteae</taxon>
        <taxon>Eucalyptus</taxon>
    </lineage>
</organism>
<accession>A0A059AXW5</accession>
<dbReference type="EMBL" id="KK198760">
    <property type="protein sequence ID" value="KCW58466.1"/>
    <property type="molecule type" value="Genomic_DNA"/>
</dbReference>
<name>A0A059AXW5_EUCGR</name>
<gene>
    <name evidence="1" type="ORF">EUGRSUZ_H01147</name>
</gene>